<dbReference type="PROSITE" id="PS51257">
    <property type="entry name" value="PROKAR_LIPOPROTEIN"/>
    <property type="match status" value="1"/>
</dbReference>
<evidence type="ECO:0000313" key="3">
    <source>
        <dbReference type="Proteomes" id="UP000198752"/>
    </source>
</evidence>
<dbReference type="STRING" id="269670.SAMN02982927_03167"/>
<evidence type="ECO:0000256" key="1">
    <source>
        <dbReference type="SAM" id="SignalP"/>
    </source>
</evidence>
<feature type="chain" id="PRO_5039320160" description="Lipoprotein" evidence="1">
    <location>
        <begin position="24"/>
        <end position="88"/>
    </location>
</feature>
<protein>
    <recommendedName>
        <fullName evidence="4">Lipoprotein</fullName>
    </recommendedName>
</protein>
<gene>
    <name evidence="2" type="ORF">SAMN02982927_03167</name>
</gene>
<sequence>MKSVLLKLAILASLLIFVVGCSSGDTSRHDNSKSEETIRTVLKSIFTGPDEEQKKLYKIQVTKDPQALTPYLKESISPSSRKGIFRIS</sequence>
<dbReference type="RefSeq" id="WP_093674537.1">
    <property type="nucleotide sequence ID" value="NZ_FOOY01000028.1"/>
</dbReference>
<proteinExistence type="predicted"/>
<dbReference type="OrthoDB" id="2858597at2"/>
<keyword evidence="3" id="KW-1185">Reference proteome</keyword>
<dbReference type="EMBL" id="FOOY01000028">
    <property type="protein sequence ID" value="SFG90495.1"/>
    <property type="molecule type" value="Genomic_DNA"/>
</dbReference>
<organism evidence="2 3">
    <name type="scientific">Sporolactobacillus nakayamae</name>
    <dbReference type="NCBI Taxonomy" id="269670"/>
    <lineage>
        <taxon>Bacteria</taxon>
        <taxon>Bacillati</taxon>
        <taxon>Bacillota</taxon>
        <taxon>Bacilli</taxon>
        <taxon>Bacillales</taxon>
        <taxon>Sporolactobacillaceae</taxon>
        <taxon>Sporolactobacillus</taxon>
    </lineage>
</organism>
<reference evidence="3" key="1">
    <citation type="submission" date="2016-10" db="EMBL/GenBank/DDBJ databases">
        <authorList>
            <person name="Varghese N."/>
            <person name="Submissions S."/>
        </authorList>
    </citation>
    <scope>NUCLEOTIDE SEQUENCE [LARGE SCALE GENOMIC DNA]</scope>
    <source>
        <strain evidence="3">ATCC 700379</strain>
    </source>
</reference>
<accession>A0A1I2VME4</accession>
<dbReference type="Proteomes" id="UP000198752">
    <property type="component" value="Unassembled WGS sequence"/>
</dbReference>
<evidence type="ECO:0008006" key="4">
    <source>
        <dbReference type="Google" id="ProtNLM"/>
    </source>
</evidence>
<keyword evidence="1" id="KW-0732">Signal</keyword>
<evidence type="ECO:0000313" key="2">
    <source>
        <dbReference type="EMBL" id="SFG90495.1"/>
    </source>
</evidence>
<name>A0A1I2VME4_9BACL</name>
<feature type="signal peptide" evidence="1">
    <location>
        <begin position="1"/>
        <end position="23"/>
    </location>
</feature>
<dbReference type="AlphaFoldDB" id="A0A1I2VME4"/>